<dbReference type="RefSeq" id="XP_004342190.1">
    <property type="nucleotide sequence ID" value="XM_004342141.1"/>
</dbReference>
<evidence type="ECO:0000313" key="2">
    <source>
        <dbReference type="EMBL" id="ELR20080.1"/>
    </source>
</evidence>
<dbReference type="EMBL" id="KB007926">
    <property type="protein sequence ID" value="ELR20080.1"/>
    <property type="molecule type" value="Genomic_DNA"/>
</dbReference>
<dbReference type="AlphaFoldDB" id="L8H4J0"/>
<feature type="transmembrane region" description="Helical" evidence="1">
    <location>
        <begin position="111"/>
        <end position="134"/>
    </location>
</feature>
<feature type="transmembrane region" description="Helical" evidence="1">
    <location>
        <begin position="81"/>
        <end position="99"/>
    </location>
</feature>
<organism evidence="2 3">
    <name type="scientific">Acanthamoeba castellanii (strain ATCC 30010 / Neff)</name>
    <dbReference type="NCBI Taxonomy" id="1257118"/>
    <lineage>
        <taxon>Eukaryota</taxon>
        <taxon>Amoebozoa</taxon>
        <taxon>Discosea</taxon>
        <taxon>Longamoebia</taxon>
        <taxon>Centramoebida</taxon>
        <taxon>Acanthamoebidae</taxon>
        <taxon>Acanthamoeba</taxon>
    </lineage>
</organism>
<sequence>MKGGELRGQWWVANQDPLGHGVLEMLVGSLCNGLPQFVDLLLGIYGVKWLAWLIIAAIAILIIFSATVGIVFGILHQTPQHIMLTGSMLCLVLVLIVQWRFYAKGDQDPKLFWVLLGSTLVVVLMCVTINAYVWPPLPADPNGLYNTQTKLCVLSGVANCYATGQCPQVTSLEQPVAQCCNCTCGATPMGLDAFGRAL</sequence>
<keyword evidence="1" id="KW-0472">Membrane</keyword>
<keyword evidence="3" id="KW-1185">Reference proteome</keyword>
<dbReference type="Proteomes" id="UP000011083">
    <property type="component" value="Unassembled WGS sequence"/>
</dbReference>
<proteinExistence type="predicted"/>
<name>L8H4J0_ACACF</name>
<dbReference type="GeneID" id="14920925"/>
<dbReference type="VEuPathDB" id="AmoebaDB:ACA1_114600"/>
<evidence type="ECO:0000313" key="3">
    <source>
        <dbReference type="Proteomes" id="UP000011083"/>
    </source>
</evidence>
<evidence type="ECO:0000256" key="1">
    <source>
        <dbReference type="SAM" id="Phobius"/>
    </source>
</evidence>
<dbReference type="KEGG" id="acan:ACA1_114600"/>
<keyword evidence="1" id="KW-0812">Transmembrane</keyword>
<feature type="transmembrane region" description="Helical" evidence="1">
    <location>
        <begin position="49"/>
        <end position="75"/>
    </location>
</feature>
<reference evidence="2 3" key="1">
    <citation type="journal article" date="2013" name="Genome Biol.">
        <title>Genome of Acanthamoeba castellanii highlights extensive lateral gene transfer and early evolution of tyrosine kinase signaling.</title>
        <authorList>
            <person name="Clarke M."/>
            <person name="Lohan A.J."/>
            <person name="Liu B."/>
            <person name="Lagkouvardos I."/>
            <person name="Roy S."/>
            <person name="Zafar N."/>
            <person name="Bertelli C."/>
            <person name="Schilde C."/>
            <person name="Kianianmomeni A."/>
            <person name="Burglin T.R."/>
            <person name="Frech C."/>
            <person name="Turcotte B."/>
            <person name="Kopec K.O."/>
            <person name="Synnott J.M."/>
            <person name="Choo C."/>
            <person name="Paponov I."/>
            <person name="Finkler A."/>
            <person name="Soon Heng Tan C."/>
            <person name="Hutchins A.P."/>
            <person name="Weinmeier T."/>
            <person name="Rattei T."/>
            <person name="Chu J.S."/>
            <person name="Gimenez G."/>
            <person name="Irimia M."/>
            <person name="Rigden D.J."/>
            <person name="Fitzpatrick D.A."/>
            <person name="Lorenzo-Morales J."/>
            <person name="Bateman A."/>
            <person name="Chiu C.H."/>
            <person name="Tang P."/>
            <person name="Hegemann P."/>
            <person name="Fromm H."/>
            <person name="Raoult D."/>
            <person name="Greub G."/>
            <person name="Miranda-Saavedra D."/>
            <person name="Chen N."/>
            <person name="Nash P."/>
            <person name="Ginger M.L."/>
            <person name="Horn M."/>
            <person name="Schaap P."/>
            <person name="Caler L."/>
            <person name="Loftus B."/>
        </authorList>
    </citation>
    <scope>NUCLEOTIDE SEQUENCE [LARGE SCALE GENOMIC DNA]</scope>
    <source>
        <strain evidence="2 3">Neff</strain>
    </source>
</reference>
<keyword evidence="1" id="KW-1133">Transmembrane helix</keyword>
<accession>L8H4J0</accession>
<gene>
    <name evidence="2" type="ORF">ACA1_114600</name>
</gene>
<protein>
    <submittedName>
        <fullName evidence="2">Uncharacterized protein</fullName>
    </submittedName>
</protein>